<evidence type="ECO:0000256" key="1">
    <source>
        <dbReference type="SAM" id="MobiDB-lite"/>
    </source>
</evidence>
<comment type="caution">
    <text evidence="2">The sequence shown here is derived from an EMBL/GenBank/DDBJ whole genome shotgun (WGS) entry which is preliminary data.</text>
</comment>
<dbReference type="Proteomes" id="UP001162131">
    <property type="component" value="Unassembled WGS sequence"/>
</dbReference>
<accession>A0AAU9JHY1</accession>
<feature type="region of interest" description="Disordered" evidence="1">
    <location>
        <begin position="1"/>
        <end position="23"/>
    </location>
</feature>
<name>A0AAU9JHY1_9CILI</name>
<proteinExistence type="predicted"/>
<organism evidence="2 3">
    <name type="scientific">Blepharisma stoltei</name>
    <dbReference type="NCBI Taxonomy" id="1481888"/>
    <lineage>
        <taxon>Eukaryota</taxon>
        <taxon>Sar</taxon>
        <taxon>Alveolata</taxon>
        <taxon>Ciliophora</taxon>
        <taxon>Postciliodesmatophora</taxon>
        <taxon>Heterotrichea</taxon>
        <taxon>Heterotrichida</taxon>
        <taxon>Blepharismidae</taxon>
        <taxon>Blepharisma</taxon>
    </lineage>
</organism>
<evidence type="ECO:0000313" key="2">
    <source>
        <dbReference type="EMBL" id="CAG9321314.1"/>
    </source>
</evidence>
<evidence type="ECO:0000313" key="3">
    <source>
        <dbReference type="Proteomes" id="UP001162131"/>
    </source>
</evidence>
<feature type="compositionally biased region" description="Basic and acidic residues" evidence="1">
    <location>
        <begin position="10"/>
        <end position="22"/>
    </location>
</feature>
<protein>
    <submittedName>
        <fullName evidence="2">Uncharacterized protein</fullName>
    </submittedName>
</protein>
<gene>
    <name evidence="2" type="ORF">BSTOLATCC_MIC28599</name>
</gene>
<dbReference type="EMBL" id="CAJZBQ010000028">
    <property type="protein sequence ID" value="CAG9321314.1"/>
    <property type="molecule type" value="Genomic_DNA"/>
</dbReference>
<dbReference type="AlphaFoldDB" id="A0AAU9JHY1"/>
<reference evidence="2" key="1">
    <citation type="submission" date="2021-09" db="EMBL/GenBank/DDBJ databases">
        <authorList>
            <consortium name="AG Swart"/>
            <person name="Singh M."/>
            <person name="Singh A."/>
            <person name="Seah K."/>
            <person name="Emmerich C."/>
        </authorList>
    </citation>
    <scope>NUCLEOTIDE SEQUENCE</scope>
    <source>
        <strain evidence="2">ATCC30299</strain>
    </source>
</reference>
<keyword evidence="3" id="KW-1185">Reference proteome</keyword>
<sequence length="244" mass="28076">MNLSSSFKVQSRDDYGKSHNLKESTLSPGHYNLNFSQIEKNIPRHKIGKSLSHVFQFPRDLNKSDLLLRSESHEKRKRIPGISFEKQSNRVLHIKDTTVPNENRFTVLNLLPRVSSKYKNNSVPDLSKYLPRSSDLFKVPEYSPCYSPNKEFVLPKLVPTFKFKPITRKRKLRSSNVSPISFSHGAENLDEVLKTYSDSPTCKTRAQHTYSLNSSWLPCNKGFLENKSFKSTNDSVELSGNFYL</sequence>